<dbReference type="Gene3D" id="3.90.79.10">
    <property type="entry name" value="Nucleoside Triphosphate Pyrophosphohydrolase"/>
    <property type="match status" value="1"/>
</dbReference>
<feature type="region of interest" description="Disordered" evidence="1">
    <location>
        <begin position="337"/>
        <end position="359"/>
    </location>
</feature>
<name>A0A8I1EBZ0_PSEPU</name>
<dbReference type="Proteomes" id="UP000637061">
    <property type="component" value="Unassembled WGS sequence"/>
</dbReference>
<gene>
    <name evidence="2" type="ORF">JEU22_01005</name>
</gene>
<evidence type="ECO:0000313" key="2">
    <source>
        <dbReference type="EMBL" id="MBI6882484.1"/>
    </source>
</evidence>
<dbReference type="AlphaFoldDB" id="A0A8I1EBZ0"/>
<dbReference type="SUPFAM" id="SSF55811">
    <property type="entry name" value="Nudix"/>
    <property type="match status" value="1"/>
</dbReference>
<comment type="caution">
    <text evidence="2">The sequence shown here is derived from an EMBL/GenBank/DDBJ whole genome shotgun (WGS) entry which is preliminary data.</text>
</comment>
<dbReference type="RefSeq" id="WP_198746101.1">
    <property type="nucleotide sequence ID" value="NZ_JAEHTE010000001.1"/>
</dbReference>
<accession>A0A8I1EBZ0</accession>
<dbReference type="InterPro" id="IPR015797">
    <property type="entry name" value="NUDIX_hydrolase-like_dom_sf"/>
</dbReference>
<reference evidence="2" key="1">
    <citation type="submission" date="2020-12" db="EMBL/GenBank/DDBJ databases">
        <title>Enhanced detection system for hospital associated transmission using whole genome sequencing surveillance.</title>
        <authorList>
            <person name="Harrison L.H."/>
            <person name="Van Tyne D."/>
            <person name="Marsh J.W."/>
            <person name="Griffith M.P."/>
            <person name="Snyder D.J."/>
            <person name="Cooper V.S."/>
            <person name="Mustapha M."/>
        </authorList>
    </citation>
    <scope>NUCLEOTIDE SEQUENCE</scope>
    <source>
        <strain evidence="2">PSB00042</strain>
    </source>
</reference>
<evidence type="ECO:0008006" key="4">
    <source>
        <dbReference type="Google" id="ProtNLM"/>
    </source>
</evidence>
<evidence type="ECO:0000313" key="3">
    <source>
        <dbReference type="Proteomes" id="UP000637061"/>
    </source>
</evidence>
<evidence type="ECO:0000256" key="1">
    <source>
        <dbReference type="SAM" id="MobiDB-lite"/>
    </source>
</evidence>
<sequence length="359" mass="39768">MAKSPAEITLMEMSTPEARIDFVFSTFRKSSISSMIERSIRKDADIGKAWCDKAILLANAALDVFSVHRNSGAYEGSKDIFLGLIDITNISSLIKDKSIDQQAISKLGEYVSIIPEFSLKAKKQKPEAVEFHGFVVEIIKQALDRIVKKLHSRDSQAGNTRAPRMGDIIAEGPGFEVVVGHRHNNVVRYSEGRTGIILMHDPRDGHFILVERYSDVDGGFILELPKTLASSMPNKESAAAIALRDLTGLSLRSLEKIGEISPDTHMIDGVCDVFYGTFDLEENYQTSSKYVRDVKRINEEGLYQAAYDGKITCAQTLSAISIWHAFESVRKKRVANSRRVRTPKGGAAPEIEGTEGEDE</sequence>
<organism evidence="2 3">
    <name type="scientific">Pseudomonas putida</name>
    <name type="common">Arthrobacter siderocapsulatus</name>
    <dbReference type="NCBI Taxonomy" id="303"/>
    <lineage>
        <taxon>Bacteria</taxon>
        <taxon>Pseudomonadati</taxon>
        <taxon>Pseudomonadota</taxon>
        <taxon>Gammaproteobacteria</taxon>
        <taxon>Pseudomonadales</taxon>
        <taxon>Pseudomonadaceae</taxon>
        <taxon>Pseudomonas</taxon>
    </lineage>
</organism>
<proteinExistence type="predicted"/>
<dbReference type="EMBL" id="JAEHTE010000001">
    <property type="protein sequence ID" value="MBI6882484.1"/>
    <property type="molecule type" value="Genomic_DNA"/>
</dbReference>
<protein>
    <recommendedName>
        <fullName evidence="4">Nudix hydrolase domain-containing protein</fullName>
    </recommendedName>
</protein>